<evidence type="ECO:0000256" key="7">
    <source>
        <dbReference type="ARBA" id="ARBA00047943"/>
    </source>
</evidence>
<dbReference type="NCBIfam" id="NF008823">
    <property type="entry name" value="PRK11873.1"/>
    <property type="match status" value="1"/>
</dbReference>
<evidence type="ECO:0000256" key="1">
    <source>
        <dbReference type="ARBA" id="ARBA00022679"/>
    </source>
</evidence>
<evidence type="ECO:0000256" key="4">
    <source>
        <dbReference type="ARBA" id="ARBA00034521"/>
    </source>
</evidence>
<sequence>MHATDAGIIRTTIRERYARTARGAVPGDGTAGGSTASGSSAGGSKAGCCESGCCGSTDPAQARDLALKVGYTPKELQDMPEGANMGLGCGNPQAIAALRPGETVVDLGSGGGFDCFLAARQVGDAGHVIGVDMTPEMVEKARRNARSIGCANVSFRLGEIEHLPVADGEADVVISNCVVNLSTDKARVFREAFRVLRPGGRIAMTDIVALADMPGDIRRDVRLHAECVAGAETVGRLEAMLADAGFAGACVRPSPGSAEKLAAMFPNVDLKGLVASAVIEAVKR</sequence>
<evidence type="ECO:0000256" key="2">
    <source>
        <dbReference type="ARBA" id="ARBA00022691"/>
    </source>
</evidence>
<evidence type="ECO:0000256" key="6">
    <source>
        <dbReference type="ARBA" id="ARBA00047941"/>
    </source>
</evidence>
<dbReference type="Pfam" id="PF13847">
    <property type="entry name" value="Methyltransf_31"/>
    <property type="match status" value="1"/>
</dbReference>
<dbReference type="PANTHER" id="PTHR43675">
    <property type="entry name" value="ARSENITE METHYLTRANSFERASE"/>
    <property type="match status" value="1"/>
</dbReference>
<dbReference type="InterPro" id="IPR025714">
    <property type="entry name" value="Methyltranfer_dom"/>
</dbReference>
<keyword evidence="11" id="KW-0489">Methyltransferase</keyword>
<comment type="catalytic activity">
    <reaction evidence="8">
        <text>arsenic triglutathione + 3 [thioredoxin]-dithiol + 3 S-adenosyl-L-methionine = trimethylarsine + 3 [thioredoxin]-disulfide + 3 glutathione + 3 S-adenosyl-L-homocysteine + 3 H(+)</text>
        <dbReference type="Rhea" id="RHEA:69432"/>
        <dbReference type="Rhea" id="RHEA-COMP:10698"/>
        <dbReference type="Rhea" id="RHEA-COMP:10700"/>
        <dbReference type="ChEBI" id="CHEBI:15378"/>
        <dbReference type="ChEBI" id="CHEBI:27130"/>
        <dbReference type="ChEBI" id="CHEBI:29950"/>
        <dbReference type="ChEBI" id="CHEBI:50058"/>
        <dbReference type="ChEBI" id="CHEBI:57856"/>
        <dbReference type="ChEBI" id="CHEBI:57925"/>
        <dbReference type="ChEBI" id="CHEBI:59789"/>
        <dbReference type="ChEBI" id="CHEBI:183640"/>
        <dbReference type="EC" id="2.1.1.137"/>
    </reaction>
</comment>
<organism evidence="11 12">
    <name type="scientific">Fundidesulfovibrio magnetotacticus</name>
    <dbReference type="NCBI Taxonomy" id="2730080"/>
    <lineage>
        <taxon>Bacteria</taxon>
        <taxon>Pseudomonadati</taxon>
        <taxon>Thermodesulfobacteriota</taxon>
        <taxon>Desulfovibrionia</taxon>
        <taxon>Desulfovibrionales</taxon>
        <taxon>Desulfovibrionaceae</taxon>
        <taxon>Fundidesulfovibrio</taxon>
    </lineage>
</organism>
<dbReference type="InterPro" id="IPR029063">
    <property type="entry name" value="SAM-dependent_MTases_sf"/>
</dbReference>
<gene>
    <name evidence="11" type="primary">ubiE_2</name>
    <name evidence="11" type="ORF">NNJEOMEG_03183</name>
</gene>
<reference evidence="11 12" key="2">
    <citation type="submission" date="2020-05" db="EMBL/GenBank/DDBJ databases">
        <title>Draft genome sequence of Desulfovibrio sp. strainFSS-1.</title>
        <authorList>
            <person name="Shimoshige H."/>
            <person name="Kobayashi H."/>
            <person name="Maekawa T."/>
        </authorList>
    </citation>
    <scope>NUCLEOTIDE SEQUENCE [LARGE SCALE GENOMIC DNA]</scope>
    <source>
        <strain evidence="11 12">SIID29052-01</strain>
    </source>
</reference>
<proteinExistence type="inferred from homology"/>
<comment type="catalytic activity">
    <reaction evidence="6">
        <text>arsenic triglutathione + [thioredoxin]-dithiol + S-adenosyl-L-methionine + 2 H2O = methylarsonous acid + [thioredoxin]-disulfide + 3 glutathione + S-adenosyl-L-homocysteine + H(+)</text>
        <dbReference type="Rhea" id="RHEA:69460"/>
        <dbReference type="Rhea" id="RHEA-COMP:10698"/>
        <dbReference type="Rhea" id="RHEA-COMP:10700"/>
        <dbReference type="ChEBI" id="CHEBI:15377"/>
        <dbReference type="ChEBI" id="CHEBI:15378"/>
        <dbReference type="ChEBI" id="CHEBI:17826"/>
        <dbReference type="ChEBI" id="CHEBI:29950"/>
        <dbReference type="ChEBI" id="CHEBI:50058"/>
        <dbReference type="ChEBI" id="CHEBI:57856"/>
        <dbReference type="ChEBI" id="CHEBI:57925"/>
        <dbReference type="ChEBI" id="CHEBI:59789"/>
        <dbReference type="ChEBI" id="CHEBI:183640"/>
        <dbReference type="EC" id="2.1.1.137"/>
    </reaction>
</comment>
<accession>A0A6V8LUB6</accession>
<protein>
    <recommendedName>
        <fullName evidence="5">Arsenite methyltransferase</fullName>
        <ecNumber evidence="4">2.1.1.137</ecNumber>
    </recommendedName>
</protein>
<evidence type="ECO:0000256" key="9">
    <source>
        <dbReference type="SAM" id="MobiDB-lite"/>
    </source>
</evidence>
<keyword evidence="12" id="KW-1185">Reference proteome</keyword>
<keyword evidence="11" id="KW-0830">Ubiquinone</keyword>
<dbReference type="InterPro" id="IPR026669">
    <property type="entry name" value="Arsenite_MeTrfase-like"/>
</dbReference>
<dbReference type="SUPFAM" id="SSF53335">
    <property type="entry name" value="S-adenosyl-L-methionine-dependent methyltransferases"/>
    <property type="match status" value="1"/>
</dbReference>
<dbReference type="EC" id="2.1.1.137" evidence="4"/>
<comment type="caution">
    <text evidence="11">The sequence shown here is derived from an EMBL/GenBank/DDBJ whole genome shotgun (WGS) entry which is preliminary data.</text>
</comment>
<dbReference type="CDD" id="cd02440">
    <property type="entry name" value="AdoMet_MTases"/>
    <property type="match status" value="1"/>
</dbReference>
<comment type="catalytic activity">
    <reaction evidence="7">
        <text>arsenic triglutathione + 2 [thioredoxin]-dithiol + 2 S-adenosyl-L-methionine + H2O = dimethylarsinous acid + 2 [thioredoxin]-disulfide + 3 glutathione + 2 S-adenosyl-L-homocysteine + 2 H(+)</text>
        <dbReference type="Rhea" id="RHEA:69464"/>
        <dbReference type="Rhea" id="RHEA-COMP:10698"/>
        <dbReference type="Rhea" id="RHEA-COMP:10700"/>
        <dbReference type="ChEBI" id="CHEBI:15377"/>
        <dbReference type="ChEBI" id="CHEBI:15378"/>
        <dbReference type="ChEBI" id="CHEBI:23808"/>
        <dbReference type="ChEBI" id="CHEBI:29950"/>
        <dbReference type="ChEBI" id="CHEBI:50058"/>
        <dbReference type="ChEBI" id="CHEBI:57856"/>
        <dbReference type="ChEBI" id="CHEBI:57925"/>
        <dbReference type="ChEBI" id="CHEBI:59789"/>
        <dbReference type="ChEBI" id="CHEBI:183640"/>
        <dbReference type="EC" id="2.1.1.137"/>
    </reaction>
</comment>
<reference evidence="11 12" key="1">
    <citation type="submission" date="2020-04" db="EMBL/GenBank/DDBJ databases">
        <authorList>
            <consortium name="Desulfovibrio sp. FSS-1 genome sequencing consortium"/>
            <person name="Shimoshige H."/>
            <person name="Kobayashi H."/>
            <person name="Maekawa T."/>
        </authorList>
    </citation>
    <scope>NUCLEOTIDE SEQUENCE [LARGE SCALE GENOMIC DNA]</scope>
    <source>
        <strain evidence="11 12">SIID29052-01</strain>
    </source>
</reference>
<evidence type="ECO:0000256" key="5">
    <source>
        <dbReference type="ARBA" id="ARBA00034545"/>
    </source>
</evidence>
<dbReference type="PANTHER" id="PTHR43675:SF8">
    <property type="entry name" value="ARSENITE METHYLTRANSFERASE"/>
    <property type="match status" value="1"/>
</dbReference>
<dbReference type="AlphaFoldDB" id="A0A6V8LUB6"/>
<evidence type="ECO:0000313" key="11">
    <source>
        <dbReference type="EMBL" id="GFK95324.1"/>
    </source>
</evidence>
<dbReference type="Gene3D" id="3.40.50.150">
    <property type="entry name" value="Vaccinia Virus protein VP39"/>
    <property type="match status" value="1"/>
</dbReference>
<evidence type="ECO:0000256" key="8">
    <source>
        <dbReference type="ARBA" id="ARBA00048428"/>
    </source>
</evidence>
<dbReference type="Proteomes" id="UP000494245">
    <property type="component" value="Unassembled WGS sequence"/>
</dbReference>
<feature type="region of interest" description="Disordered" evidence="9">
    <location>
        <begin position="20"/>
        <end position="43"/>
    </location>
</feature>
<dbReference type="RefSeq" id="WP_217270587.1">
    <property type="nucleotide sequence ID" value="NZ_BLTE01000016.1"/>
</dbReference>
<dbReference type="EMBL" id="BLTE01000016">
    <property type="protein sequence ID" value="GFK95324.1"/>
    <property type="molecule type" value="Genomic_DNA"/>
</dbReference>
<comment type="similarity">
    <text evidence="3">Belongs to the methyltransferase superfamily. Arsenite methyltransferase family.</text>
</comment>
<dbReference type="GO" id="GO:0032259">
    <property type="term" value="P:methylation"/>
    <property type="evidence" value="ECO:0007669"/>
    <property type="project" value="UniProtKB-KW"/>
</dbReference>
<evidence type="ECO:0000313" key="12">
    <source>
        <dbReference type="Proteomes" id="UP000494245"/>
    </source>
</evidence>
<feature type="domain" description="Methyltransferase" evidence="10">
    <location>
        <begin position="100"/>
        <end position="245"/>
    </location>
</feature>
<dbReference type="GO" id="GO:0030791">
    <property type="term" value="F:arsenite methyltransferase activity"/>
    <property type="evidence" value="ECO:0007669"/>
    <property type="project" value="UniProtKB-EC"/>
</dbReference>
<keyword evidence="1 11" id="KW-0808">Transferase</keyword>
<name>A0A6V8LUB6_9BACT</name>
<keyword evidence="2" id="KW-0949">S-adenosyl-L-methionine</keyword>
<evidence type="ECO:0000259" key="10">
    <source>
        <dbReference type="Pfam" id="PF13847"/>
    </source>
</evidence>
<evidence type="ECO:0000256" key="3">
    <source>
        <dbReference type="ARBA" id="ARBA00034487"/>
    </source>
</evidence>